<evidence type="ECO:0000256" key="2">
    <source>
        <dbReference type="ARBA" id="ARBA00009544"/>
    </source>
</evidence>
<reference evidence="10 11" key="1">
    <citation type="submission" date="2018-07" db="EMBL/GenBank/DDBJ databases">
        <title>Genome sequencing of oomycete isolates from Chile give support for New Zealand origin for Phytophthora kernoviae and make available the first Nothophytophthora sp. genome.</title>
        <authorList>
            <person name="Studholme D.J."/>
            <person name="Sanfuentes E."/>
            <person name="Panda P."/>
            <person name="Hill R."/>
            <person name="Sambles C."/>
            <person name="Grant M."/>
            <person name="Williams N.M."/>
            <person name="Mcdougal R.L."/>
        </authorList>
    </citation>
    <scope>NUCLEOTIDE SEQUENCE [LARGE SCALE GENOMIC DNA]</scope>
    <source>
        <strain evidence="9">Chile6</strain>
        <strain evidence="8">Chile7</strain>
    </source>
</reference>
<dbReference type="Pfam" id="PF00964">
    <property type="entry name" value="Elicitin"/>
    <property type="match status" value="1"/>
</dbReference>
<comment type="similarity">
    <text evidence="2">Belongs to the elicitin family.</text>
</comment>
<dbReference type="EMBL" id="MBDO02000163">
    <property type="protein sequence ID" value="RLN61224.1"/>
    <property type="molecule type" value="Genomic_DNA"/>
</dbReference>
<comment type="subcellular location">
    <subcellularLocation>
        <location evidence="1">Secreted</location>
    </subcellularLocation>
</comment>
<evidence type="ECO:0000256" key="6">
    <source>
        <dbReference type="SAM" id="MobiDB-lite"/>
    </source>
</evidence>
<keyword evidence="4" id="KW-0928">Hypersensitive response elicitation</keyword>
<keyword evidence="3" id="KW-0964">Secreted</keyword>
<dbReference type="InterPro" id="IPR036470">
    <property type="entry name" value="Elicitin_sf"/>
</dbReference>
<evidence type="ECO:0000256" key="7">
    <source>
        <dbReference type="SAM" id="SignalP"/>
    </source>
</evidence>
<evidence type="ECO:0000313" key="10">
    <source>
        <dbReference type="Proteomes" id="UP000277300"/>
    </source>
</evidence>
<organism evidence="9 10">
    <name type="scientific">Phytophthora kernoviae</name>
    <dbReference type="NCBI Taxonomy" id="325452"/>
    <lineage>
        <taxon>Eukaryota</taxon>
        <taxon>Sar</taxon>
        <taxon>Stramenopiles</taxon>
        <taxon>Oomycota</taxon>
        <taxon>Peronosporomycetes</taxon>
        <taxon>Peronosporales</taxon>
        <taxon>Peronosporaceae</taxon>
        <taxon>Phytophthora</taxon>
    </lineage>
</organism>
<evidence type="ECO:0000313" key="11">
    <source>
        <dbReference type="Proteomes" id="UP000284657"/>
    </source>
</evidence>
<proteinExistence type="inferred from homology"/>
<evidence type="ECO:0000256" key="4">
    <source>
        <dbReference type="ARBA" id="ARBA00022978"/>
    </source>
</evidence>
<dbReference type="OrthoDB" id="127657at2759"/>
<feature type="signal peptide" evidence="7">
    <location>
        <begin position="1"/>
        <end position="17"/>
    </location>
</feature>
<accession>A0A3F2RNM6</accession>
<dbReference type="GO" id="GO:0052040">
    <property type="term" value="P:symbiont-mediated perturbation of host programmed cell death"/>
    <property type="evidence" value="ECO:0007669"/>
    <property type="project" value="UniProtKB-KW"/>
</dbReference>
<name>A0A3F2RNM6_9STRA</name>
<dbReference type="AlphaFoldDB" id="A0A3F2RNM6"/>
<evidence type="ECO:0000256" key="5">
    <source>
        <dbReference type="ARBA" id="ARBA00023157"/>
    </source>
</evidence>
<evidence type="ECO:0000256" key="3">
    <source>
        <dbReference type="ARBA" id="ARBA00022525"/>
    </source>
</evidence>
<evidence type="ECO:0000256" key="1">
    <source>
        <dbReference type="ARBA" id="ARBA00004613"/>
    </source>
</evidence>
<keyword evidence="5" id="KW-1015">Disulfide bond</keyword>
<dbReference type="InterPro" id="IPR002200">
    <property type="entry name" value="Elicitin"/>
</dbReference>
<protein>
    <recommendedName>
        <fullName evidence="12">Elicitin-like protein</fullName>
    </recommendedName>
</protein>
<evidence type="ECO:0000313" key="8">
    <source>
        <dbReference type="EMBL" id="RLN57500.1"/>
    </source>
</evidence>
<evidence type="ECO:0000313" key="9">
    <source>
        <dbReference type="EMBL" id="RLN61224.1"/>
    </source>
</evidence>
<gene>
    <name evidence="8" type="ORF">BBJ29_004111</name>
    <name evidence="9" type="ORF">BBP00_00005522</name>
</gene>
<comment type="caution">
    <text evidence="9">The sequence shown here is derived from an EMBL/GenBank/DDBJ whole genome shotgun (WGS) entry which is preliminary data.</text>
</comment>
<keyword evidence="7" id="KW-0732">Signal</keyword>
<dbReference type="Proteomes" id="UP000277300">
    <property type="component" value="Unassembled WGS sequence"/>
</dbReference>
<dbReference type="Gene3D" id="1.10.239.10">
    <property type="entry name" value="Elicitin domain"/>
    <property type="match status" value="2"/>
</dbReference>
<dbReference type="SUPFAM" id="SSF48647">
    <property type="entry name" value="Fungal elicitin"/>
    <property type="match status" value="2"/>
</dbReference>
<dbReference type="Proteomes" id="UP000284657">
    <property type="component" value="Unassembled WGS sequence"/>
</dbReference>
<dbReference type="EMBL" id="MBAD02001182">
    <property type="protein sequence ID" value="RLN57500.1"/>
    <property type="molecule type" value="Genomic_DNA"/>
</dbReference>
<feature type="chain" id="PRO_5036082239" description="Elicitin-like protein" evidence="7">
    <location>
        <begin position="18"/>
        <end position="221"/>
    </location>
</feature>
<dbReference type="SMART" id="SM01187">
    <property type="entry name" value="Elicitin"/>
    <property type="match status" value="1"/>
</dbReference>
<feature type="region of interest" description="Disordered" evidence="6">
    <location>
        <begin position="187"/>
        <end position="206"/>
    </location>
</feature>
<sequence length="221" mass="24562">MNLLITVVVAAVTLVSGASSSSCSIATLSKLLLDPYIDQCATDSKYSFTSGVQPDEEEVAGMCASDACHSLLADVEALNLTECTLPIGNNINLFADLIDYVSDQSLLTDPYIDQCATDSGYSFTSGVQPDAEEVAGMLCRIYGDPKHYGSKYRVSEYDSTRHGISKYHDSKYRDSDYYNSWYPVPQHRNSEHRHTNNGNPKYRDSDYYSPWHAAQYCNSDH</sequence>
<evidence type="ECO:0008006" key="12">
    <source>
        <dbReference type="Google" id="ProtNLM"/>
    </source>
</evidence>
<dbReference type="GO" id="GO:0005576">
    <property type="term" value="C:extracellular region"/>
    <property type="evidence" value="ECO:0007669"/>
    <property type="project" value="UniProtKB-SubCell"/>
</dbReference>